<dbReference type="InterPro" id="IPR036770">
    <property type="entry name" value="Ankyrin_rpt-contain_sf"/>
</dbReference>
<sequence length="545" mass="58998">MTTLPDRPDLEHLRKQAKQLLRSWRDREPSAFQRLRTSLPIAHDKSDGAIASANLRLHDMQSCIAREYGFASWSDLKTHVEWLQTQACGLESMRLQWLRFVYGGDIAGDGLLPRPDLAARLIAAHPDLAQGDPLLACAVGDEAAIRDAIARDSSWATRSSGPLNIPPIIAVSHSTLARFDLHREPLRRSLRLLLDTGADPKTTFGNRFPPASVEQPGDEPLTAIYGAAGKVHDPVMTQLLLEAGADPNDNESLYHSLDDPDRTLPCTKLLLQAGTRVPGTNALAKILDFDHYDGLALLLEHTPHGEEDLDRILGWAIYRKRSARHVRALLDAGANPHGGKSAGHSFYKAALAQGLVDVAKLLADAGAGEELSLAEQFAAACARVDEKQARALLAADPDLIASMSELHQKQLPILAMNGADDAVRLMVSLGWPIAARGGDIDGSALNWAVFRGNAPLANFLLDHGADWHEPHAYNSDVIGTLGWASVNEPSGPGDWVGCAEVLRAHGLPRATRFSGPNANHPYVSLLVDGRGMYFPDDVADALLEE</sequence>
<dbReference type="InterPro" id="IPR002110">
    <property type="entry name" value="Ankyrin_rpt"/>
</dbReference>
<dbReference type="PANTHER" id="PTHR46224:SF64">
    <property type="entry name" value="IQ MOTIF AND ANKYRIN REPEAT DOMAIN-CONTAINING PROTEIN 1"/>
    <property type="match status" value="1"/>
</dbReference>
<name>A0A841HTP2_9GAMM</name>
<dbReference type="InterPro" id="IPR051616">
    <property type="entry name" value="Cul2-RING_E3_ligase_SR"/>
</dbReference>
<accession>A0A841HTP2</accession>
<dbReference type="SUPFAM" id="SSF48403">
    <property type="entry name" value="Ankyrin repeat"/>
    <property type="match status" value="1"/>
</dbReference>
<comment type="caution">
    <text evidence="1">The sequence shown here is derived from an EMBL/GenBank/DDBJ whole genome shotgun (WGS) entry which is preliminary data.</text>
</comment>
<protein>
    <submittedName>
        <fullName evidence="1">Ankyrin repeat protein</fullName>
    </submittedName>
</protein>
<gene>
    <name evidence="1" type="ORF">HNQ60_004470</name>
</gene>
<dbReference type="PANTHER" id="PTHR46224">
    <property type="entry name" value="ANKYRIN REPEAT FAMILY PROTEIN"/>
    <property type="match status" value="1"/>
</dbReference>
<dbReference type="Gene3D" id="1.25.40.20">
    <property type="entry name" value="Ankyrin repeat-containing domain"/>
    <property type="match status" value="2"/>
</dbReference>
<evidence type="ECO:0000313" key="1">
    <source>
        <dbReference type="EMBL" id="MBB6095580.1"/>
    </source>
</evidence>
<reference evidence="1 2" key="1">
    <citation type="submission" date="2020-08" db="EMBL/GenBank/DDBJ databases">
        <title>Genomic Encyclopedia of Type Strains, Phase IV (KMG-IV): sequencing the most valuable type-strain genomes for metagenomic binning, comparative biology and taxonomic classification.</title>
        <authorList>
            <person name="Goeker M."/>
        </authorList>
    </citation>
    <scope>NUCLEOTIDE SEQUENCE [LARGE SCALE GENOMIC DNA]</scope>
    <source>
        <strain evidence="1 2">DSM 26723</strain>
    </source>
</reference>
<dbReference type="RefSeq" id="WP_184334934.1">
    <property type="nucleotide sequence ID" value="NZ_JACHHZ010000005.1"/>
</dbReference>
<dbReference type="Proteomes" id="UP000588068">
    <property type="component" value="Unassembled WGS sequence"/>
</dbReference>
<dbReference type="EMBL" id="JACHHZ010000005">
    <property type="protein sequence ID" value="MBB6095580.1"/>
    <property type="molecule type" value="Genomic_DNA"/>
</dbReference>
<dbReference type="SMART" id="SM00248">
    <property type="entry name" value="ANK"/>
    <property type="match status" value="4"/>
</dbReference>
<organism evidence="1 2">
    <name type="scientific">Povalibacter uvarum</name>
    <dbReference type="NCBI Taxonomy" id="732238"/>
    <lineage>
        <taxon>Bacteria</taxon>
        <taxon>Pseudomonadati</taxon>
        <taxon>Pseudomonadota</taxon>
        <taxon>Gammaproteobacteria</taxon>
        <taxon>Steroidobacterales</taxon>
        <taxon>Steroidobacteraceae</taxon>
        <taxon>Povalibacter</taxon>
    </lineage>
</organism>
<keyword evidence="2" id="KW-1185">Reference proteome</keyword>
<proteinExistence type="predicted"/>
<dbReference type="AlphaFoldDB" id="A0A841HTP2"/>
<evidence type="ECO:0000313" key="2">
    <source>
        <dbReference type="Proteomes" id="UP000588068"/>
    </source>
</evidence>